<feature type="compositionally biased region" description="Polar residues" evidence="2">
    <location>
        <begin position="290"/>
        <end position="300"/>
    </location>
</feature>
<evidence type="ECO:0000313" key="3">
    <source>
        <dbReference type="EMBL" id="EEU45857.1"/>
    </source>
</evidence>
<feature type="compositionally biased region" description="Basic and acidic residues" evidence="2">
    <location>
        <begin position="229"/>
        <end position="242"/>
    </location>
</feature>
<dbReference type="PANTHER" id="PTHR42067">
    <property type="entry name" value="YALI0C15378P"/>
    <property type="match status" value="1"/>
</dbReference>
<dbReference type="Proteomes" id="UP000005206">
    <property type="component" value="Chromosome 4"/>
</dbReference>
<dbReference type="SUPFAM" id="SSF58022">
    <property type="entry name" value="XRCC4, C-terminal oligomerization domain"/>
    <property type="match status" value="1"/>
</dbReference>
<name>C7YPJ4_FUSV7</name>
<dbReference type="HOGENOM" id="CLU_044616_0_0_1"/>
<dbReference type="Gene3D" id="1.20.5.370">
    <property type="match status" value="1"/>
</dbReference>
<keyword evidence="1" id="KW-0175">Coiled coil</keyword>
<dbReference type="RefSeq" id="XP_003051570.1">
    <property type="nucleotide sequence ID" value="XM_003051524.1"/>
</dbReference>
<organism evidence="3 4">
    <name type="scientific">Fusarium vanettenii (strain ATCC MYA-4622 / CBS 123669 / FGSC 9596 / NRRL 45880 / 77-13-4)</name>
    <name type="common">Fusarium solani subsp. pisi</name>
    <dbReference type="NCBI Taxonomy" id="660122"/>
    <lineage>
        <taxon>Eukaryota</taxon>
        <taxon>Fungi</taxon>
        <taxon>Dikarya</taxon>
        <taxon>Ascomycota</taxon>
        <taxon>Pezizomycotina</taxon>
        <taxon>Sordariomycetes</taxon>
        <taxon>Hypocreomycetidae</taxon>
        <taxon>Hypocreales</taxon>
        <taxon>Nectriaceae</taxon>
        <taxon>Fusarium</taxon>
        <taxon>Fusarium solani species complex</taxon>
        <taxon>Fusarium vanettenii</taxon>
    </lineage>
</organism>
<protein>
    <recommendedName>
        <fullName evidence="5">Mitotic apparatus protein p62</fullName>
    </recommendedName>
</protein>
<evidence type="ECO:0000313" key="4">
    <source>
        <dbReference type="Proteomes" id="UP000005206"/>
    </source>
</evidence>
<feature type="region of interest" description="Disordered" evidence="2">
    <location>
        <begin position="216"/>
        <end position="370"/>
    </location>
</feature>
<dbReference type="InterPro" id="IPR014751">
    <property type="entry name" value="XRCC4-like_C"/>
</dbReference>
<dbReference type="InParanoid" id="C7YPJ4"/>
<sequence>MAQTRILRFARSDDKSAFVLVQVTPKGSKPLDLKLVGTEGEAPYVASCKSFHSPPLHRNLQPWVVSLRVKNCPASEDEWQSILEALFQQEPVPDIQATATVQNDKNISITIRKEIQGITQRLGAVTLNYDPDEAIELFEWCGAAVESSAASKQAVADLTVKSADSEAAVTQLQSQLEELLRAKDEDETALLRKFRDLLNEKKVKIREQQQVLASTTFNASMPGQSQRAESVEVKVEESEVKQPKKPVRKAGKSRASKRKAPASKPVEESEEEDVQPMEVDIKQEPEDTDPGNTTEATASVSGDDEDDDAGVLSSSSQQRAVSESAAPQEEAPTQVSQPPPRRELPFALRKKSAKPAPPPAGSDTDSDDEL</sequence>
<accession>C7YPJ4</accession>
<dbReference type="eggNOG" id="ENOG502QWJA">
    <property type="taxonomic scope" value="Eukaryota"/>
</dbReference>
<evidence type="ECO:0008006" key="5">
    <source>
        <dbReference type="Google" id="ProtNLM"/>
    </source>
</evidence>
<gene>
    <name evidence="3" type="ORF">NECHADRAFT_78775</name>
</gene>
<feature type="compositionally biased region" description="Polar residues" evidence="2">
    <location>
        <begin position="216"/>
        <end position="228"/>
    </location>
</feature>
<dbReference type="KEGG" id="nhe:NECHADRAFT_78775"/>
<dbReference type="OMA" id="IQLFDWS"/>
<feature type="compositionally biased region" description="Basic residues" evidence="2">
    <location>
        <begin position="243"/>
        <end position="261"/>
    </location>
</feature>
<feature type="coiled-coil region" evidence="1">
    <location>
        <begin position="162"/>
        <end position="189"/>
    </location>
</feature>
<dbReference type="PANTHER" id="PTHR42067:SF1">
    <property type="entry name" value="MITOTIC APPARATUS PROTEIN P62"/>
    <property type="match status" value="1"/>
</dbReference>
<reference evidence="3 4" key="1">
    <citation type="journal article" date="2009" name="PLoS Genet.">
        <title>The genome of Nectria haematococca: contribution of supernumerary chromosomes to gene expansion.</title>
        <authorList>
            <person name="Coleman J.J."/>
            <person name="Rounsley S.D."/>
            <person name="Rodriguez-Carres M."/>
            <person name="Kuo A."/>
            <person name="Wasmann C.C."/>
            <person name="Grimwood J."/>
            <person name="Schmutz J."/>
            <person name="Taga M."/>
            <person name="White G.J."/>
            <person name="Zhou S."/>
            <person name="Schwartz D.C."/>
            <person name="Freitag M."/>
            <person name="Ma L.J."/>
            <person name="Danchin E.G."/>
            <person name="Henrissat B."/>
            <person name="Coutinho P.M."/>
            <person name="Nelson D.R."/>
            <person name="Straney D."/>
            <person name="Napoli C.A."/>
            <person name="Barker B.M."/>
            <person name="Gribskov M."/>
            <person name="Rep M."/>
            <person name="Kroken S."/>
            <person name="Molnar I."/>
            <person name="Rensing C."/>
            <person name="Kennell J.C."/>
            <person name="Zamora J."/>
            <person name="Farman M.L."/>
            <person name="Selker E.U."/>
            <person name="Salamov A."/>
            <person name="Shapiro H."/>
            <person name="Pangilinan J."/>
            <person name="Lindquist E."/>
            <person name="Lamers C."/>
            <person name="Grigoriev I.V."/>
            <person name="Geiser D.M."/>
            <person name="Covert S.F."/>
            <person name="Temporini E."/>
            <person name="Vanetten H.D."/>
        </authorList>
    </citation>
    <scope>NUCLEOTIDE SEQUENCE [LARGE SCALE GENOMIC DNA]</scope>
    <source>
        <strain evidence="4">ATCC MYA-4622 / CBS 123669 / FGSC 9596 / NRRL 45880 / 77-13-4</strain>
    </source>
</reference>
<feature type="compositionally biased region" description="Low complexity" evidence="2">
    <location>
        <begin position="313"/>
        <end position="326"/>
    </location>
</feature>
<keyword evidence="4" id="KW-1185">Reference proteome</keyword>
<evidence type="ECO:0000256" key="2">
    <source>
        <dbReference type="SAM" id="MobiDB-lite"/>
    </source>
</evidence>
<dbReference type="VEuPathDB" id="FungiDB:NECHADRAFT_78775"/>
<proteinExistence type="predicted"/>
<dbReference type="EMBL" id="GG698898">
    <property type="protein sequence ID" value="EEU45857.1"/>
    <property type="molecule type" value="Genomic_DNA"/>
</dbReference>
<evidence type="ECO:0000256" key="1">
    <source>
        <dbReference type="SAM" id="Coils"/>
    </source>
</evidence>
<dbReference type="GeneID" id="9673248"/>
<dbReference type="OrthoDB" id="8064436at2759"/>
<dbReference type="AlphaFoldDB" id="C7YPJ4"/>